<name>A0A3P3U7E2_9BACL</name>
<organism evidence="15 16">
    <name type="scientific">Paenibacillus oralis</name>
    <dbReference type="NCBI Taxonomy" id="2490856"/>
    <lineage>
        <taxon>Bacteria</taxon>
        <taxon>Bacillati</taxon>
        <taxon>Bacillota</taxon>
        <taxon>Bacilli</taxon>
        <taxon>Bacillales</taxon>
        <taxon>Paenibacillaceae</taxon>
        <taxon>Paenibacillus</taxon>
    </lineage>
</organism>
<dbReference type="OrthoDB" id="9796178at2"/>
<dbReference type="NCBIfam" id="NF009553">
    <property type="entry name" value="PRK12997.1-5"/>
    <property type="match status" value="1"/>
</dbReference>
<dbReference type="GO" id="GO:0009401">
    <property type="term" value="P:phosphoenolpyruvate-dependent sugar phosphotransferase system"/>
    <property type="evidence" value="ECO:0007669"/>
    <property type="project" value="UniProtKB-KW"/>
</dbReference>
<gene>
    <name evidence="15" type="ORF">EHV15_16910</name>
</gene>
<keyword evidence="16" id="KW-1185">Reference proteome</keyword>
<keyword evidence="8 14" id="KW-1133">Transmembrane helix</keyword>
<comment type="subunit">
    <text evidence="2">Homodimer.</text>
</comment>
<dbReference type="PANTHER" id="PTHR33843:SF4">
    <property type="entry name" value="ASCORBATE-SPECIFIC PTS SYSTEM EIIC COMPONENT"/>
    <property type="match status" value="1"/>
</dbReference>
<accession>A0A3P3U7E2</accession>
<evidence type="ECO:0000256" key="14">
    <source>
        <dbReference type="SAM" id="Phobius"/>
    </source>
</evidence>
<evidence type="ECO:0000313" key="16">
    <source>
        <dbReference type="Proteomes" id="UP000267017"/>
    </source>
</evidence>
<dbReference type="PANTHER" id="PTHR33843">
    <property type="entry name" value="ASCORBATE-SPECIFIC PTS SYSTEM EIIC COMPONENT"/>
    <property type="match status" value="1"/>
</dbReference>
<keyword evidence="9 14" id="KW-0472">Membrane</keyword>
<evidence type="ECO:0000256" key="4">
    <source>
        <dbReference type="ARBA" id="ARBA00022475"/>
    </source>
</evidence>
<feature type="transmembrane region" description="Helical" evidence="14">
    <location>
        <begin position="343"/>
        <end position="364"/>
    </location>
</feature>
<evidence type="ECO:0000256" key="8">
    <source>
        <dbReference type="ARBA" id="ARBA00022989"/>
    </source>
</evidence>
<dbReference type="Pfam" id="PF03611">
    <property type="entry name" value="EIIC-GAT"/>
    <property type="match status" value="1"/>
</dbReference>
<evidence type="ECO:0000256" key="7">
    <source>
        <dbReference type="ARBA" id="ARBA00022692"/>
    </source>
</evidence>
<dbReference type="AlphaFoldDB" id="A0A3P3U7E2"/>
<evidence type="ECO:0000256" key="11">
    <source>
        <dbReference type="ARBA" id="ARBA00038218"/>
    </source>
</evidence>
<keyword evidence="7 14" id="KW-0812">Transmembrane</keyword>
<dbReference type="InterPro" id="IPR051562">
    <property type="entry name" value="Ascorbate-PTS_EIIC"/>
</dbReference>
<evidence type="ECO:0000256" key="6">
    <source>
        <dbReference type="ARBA" id="ARBA00022683"/>
    </source>
</evidence>
<comment type="subcellular location">
    <subcellularLocation>
        <location evidence="1">Cell membrane</location>
        <topology evidence="1">Multi-pass membrane protein</topology>
    </subcellularLocation>
</comment>
<dbReference type="NCBIfam" id="NF006920">
    <property type="entry name" value="PRK09410.1-2"/>
    <property type="match status" value="1"/>
</dbReference>
<protein>
    <recommendedName>
        <fullName evidence="12">Ascorbate-specific PTS system EIIC component</fullName>
    </recommendedName>
    <alternativeName>
        <fullName evidence="13">Ascorbate-specific permease IIC component UlaA</fullName>
    </alternativeName>
</protein>
<feature type="transmembrane region" description="Helical" evidence="14">
    <location>
        <begin position="258"/>
        <end position="283"/>
    </location>
</feature>
<reference evidence="15 16" key="1">
    <citation type="submission" date="2018-11" db="EMBL/GenBank/DDBJ databases">
        <title>Genome sequencing of Paenibacillus sp. KCOM 3021 (= ChDC PVNT-B20).</title>
        <authorList>
            <person name="Kook J.-K."/>
            <person name="Park S.-N."/>
            <person name="Lim Y.K."/>
        </authorList>
    </citation>
    <scope>NUCLEOTIDE SEQUENCE [LARGE SCALE GENOMIC DNA]</scope>
    <source>
        <strain evidence="15 16">KCOM 3021</strain>
    </source>
</reference>
<proteinExistence type="inferred from homology"/>
<feature type="transmembrane region" description="Helical" evidence="14">
    <location>
        <begin position="225"/>
        <end position="246"/>
    </location>
</feature>
<dbReference type="Proteomes" id="UP000267017">
    <property type="component" value="Unassembled WGS sequence"/>
</dbReference>
<evidence type="ECO:0000256" key="10">
    <source>
        <dbReference type="ARBA" id="ARBA00037387"/>
    </source>
</evidence>
<keyword evidence="5" id="KW-0762">Sugar transport</keyword>
<comment type="caution">
    <text evidence="15">The sequence shown here is derived from an EMBL/GenBank/DDBJ whole genome shotgun (WGS) entry which is preliminary data.</text>
</comment>
<feature type="transmembrane region" description="Helical" evidence="14">
    <location>
        <begin position="94"/>
        <end position="113"/>
    </location>
</feature>
<dbReference type="NCBIfam" id="NF006922">
    <property type="entry name" value="PRK09410.1-5"/>
    <property type="match status" value="1"/>
</dbReference>
<feature type="transmembrane region" description="Helical" evidence="14">
    <location>
        <begin position="376"/>
        <end position="398"/>
    </location>
</feature>
<feature type="transmembrane region" description="Helical" evidence="14">
    <location>
        <begin position="317"/>
        <end position="337"/>
    </location>
</feature>
<evidence type="ECO:0000256" key="3">
    <source>
        <dbReference type="ARBA" id="ARBA00022448"/>
    </source>
</evidence>
<keyword evidence="3" id="KW-0813">Transport</keyword>
<dbReference type="InterPro" id="IPR004703">
    <property type="entry name" value="PTS_sugar-sp_permease"/>
</dbReference>
<feature type="transmembrane region" description="Helical" evidence="14">
    <location>
        <begin position="42"/>
        <end position="63"/>
    </location>
</feature>
<evidence type="ECO:0000256" key="1">
    <source>
        <dbReference type="ARBA" id="ARBA00004651"/>
    </source>
</evidence>
<evidence type="ECO:0000313" key="15">
    <source>
        <dbReference type="EMBL" id="RRJ64413.1"/>
    </source>
</evidence>
<comment type="similarity">
    <text evidence="11">Belongs to the UlaA family.</text>
</comment>
<evidence type="ECO:0000256" key="5">
    <source>
        <dbReference type="ARBA" id="ARBA00022597"/>
    </source>
</evidence>
<dbReference type="GO" id="GO:0005886">
    <property type="term" value="C:plasma membrane"/>
    <property type="evidence" value="ECO:0007669"/>
    <property type="project" value="UniProtKB-SubCell"/>
</dbReference>
<feature type="transmembrane region" description="Helical" evidence="14">
    <location>
        <begin position="120"/>
        <end position="141"/>
    </location>
</feature>
<keyword evidence="4" id="KW-1003">Cell membrane</keyword>
<feature type="transmembrane region" description="Helical" evidence="14">
    <location>
        <begin position="147"/>
        <end position="168"/>
    </location>
</feature>
<feature type="transmembrane region" description="Helical" evidence="14">
    <location>
        <begin position="418"/>
        <end position="444"/>
    </location>
</feature>
<evidence type="ECO:0000256" key="9">
    <source>
        <dbReference type="ARBA" id="ARBA00023136"/>
    </source>
</evidence>
<sequence length="458" mass="47733">MGERILKLMMDILSQPAVLVALISLVGLIIQKKPVSEIVKGTTKTLLGFLVISAGAGIIVQSLDPFGKMFQSAFHVSGVVPNNEAIVAMALNEFGSATAFIMFFGMIANILIARFTKLKYIFLTGHHTLYMACMLAVILVVSGLQGIPLIVVGSLALGLIMAVFPAICQPIMRKITGNDSVGFGHFSSIGYVASGLVGKVVGKGSRSTEEISFPKGLGFLRDSSVTISLTMVVLYIIIAIFAGPSYVETELSGGTHYLVFSVIQGVTFAAGVFVILSGVRLVLAEIVPAFKGISTKLVPDSKPALDCPVVFPYAPNAVLIGFFSSFLGGIVGMVILAMTGSVIILPGVVPHFFTGATAGVFGNATGGVRGATLGSFVNGLIITFLPVFLMPVLGNLGFASTTFSDTDFAASGILLGNIAKSLGATGVTITVVGLVILAVVFGFFKKNKANQDSQQMEA</sequence>
<keyword evidence="6" id="KW-0598">Phosphotransferase system</keyword>
<evidence type="ECO:0000256" key="2">
    <source>
        <dbReference type="ARBA" id="ARBA00011738"/>
    </source>
</evidence>
<evidence type="ECO:0000256" key="12">
    <source>
        <dbReference type="ARBA" id="ARBA00039702"/>
    </source>
</evidence>
<comment type="function">
    <text evidence="10">The phosphoenolpyruvate-dependent sugar phosphotransferase system (sugar PTS), a major carbohydrate active transport system, catalyzes the phosphorylation of incoming sugar substrates concomitantly with their translocation across the cell membrane. The enzyme II UlaABC PTS system is involved in ascorbate transport.</text>
</comment>
<evidence type="ECO:0000256" key="13">
    <source>
        <dbReference type="ARBA" id="ARBA00042859"/>
    </source>
</evidence>
<dbReference type="EMBL" id="RRCN01000001">
    <property type="protein sequence ID" value="RRJ64413.1"/>
    <property type="molecule type" value="Genomic_DNA"/>
</dbReference>
<dbReference type="RefSeq" id="WP_128632224.1">
    <property type="nucleotide sequence ID" value="NZ_RRCN01000001.1"/>
</dbReference>